<accession>A0AAD4QFK5</accession>
<protein>
    <submittedName>
        <fullName evidence="1">Uncharacterized protein</fullName>
    </submittedName>
</protein>
<evidence type="ECO:0000313" key="1">
    <source>
        <dbReference type="EMBL" id="KAH8995021.1"/>
    </source>
</evidence>
<comment type="caution">
    <text evidence="1">The sequence shown here is derived from an EMBL/GenBank/DDBJ whole genome shotgun (WGS) entry which is preliminary data.</text>
</comment>
<dbReference type="AlphaFoldDB" id="A0AAD4QFK5"/>
<dbReference type="EMBL" id="JAKELL010000013">
    <property type="protein sequence ID" value="KAH8995021.1"/>
    <property type="molecule type" value="Genomic_DNA"/>
</dbReference>
<organism evidence="1 2">
    <name type="scientific">Lactarius akahatsu</name>
    <dbReference type="NCBI Taxonomy" id="416441"/>
    <lineage>
        <taxon>Eukaryota</taxon>
        <taxon>Fungi</taxon>
        <taxon>Dikarya</taxon>
        <taxon>Basidiomycota</taxon>
        <taxon>Agaricomycotina</taxon>
        <taxon>Agaricomycetes</taxon>
        <taxon>Russulales</taxon>
        <taxon>Russulaceae</taxon>
        <taxon>Lactarius</taxon>
    </lineage>
</organism>
<dbReference type="Proteomes" id="UP001201163">
    <property type="component" value="Unassembled WGS sequence"/>
</dbReference>
<evidence type="ECO:0000313" key="2">
    <source>
        <dbReference type="Proteomes" id="UP001201163"/>
    </source>
</evidence>
<proteinExistence type="predicted"/>
<sequence length="187" mass="20553">MVNNTELAMGGTIIKPARGASLNAQLIPSDGKPPTDSTRGVAENVNEPVITRSFFFLFFFPSALKRSSRRLKLPPPKTGDQLREILRWWLSPLDQSANHNAAGKARRSGAAEWLIQRGVYEEWKTAVQGKRTMRKHRRNVASMDSIRFILSSRTPGWQGPPSSVLSQCPTVAASAAFIGPREPSEGG</sequence>
<name>A0AAD4QFK5_9AGAM</name>
<gene>
    <name evidence="1" type="ORF">EDB92DRAFT_255183</name>
</gene>
<keyword evidence="2" id="KW-1185">Reference proteome</keyword>
<reference evidence="1" key="1">
    <citation type="submission" date="2022-01" db="EMBL/GenBank/DDBJ databases">
        <title>Comparative genomics reveals a dynamic genome evolution in the ectomycorrhizal milk-cap (Lactarius) mushrooms.</title>
        <authorList>
            <consortium name="DOE Joint Genome Institute"/>
            <person name="Lebreton A."/>
            <person name="Tang N."/>
            <person name="Kuo A."/>
            <person name="LaButti K."/>
            <person name="Drula E."/>
            <person name="Barry K."/>
            <person name="Clum A."/>
            <person name="Lipzen A."/>
            <person name="Mousain D."/>
            <person name="Ng V."/>
            <person name="Wang R."/>
            <person name="Wang X."/>
            <person name="Dai Y."/>
            <person name="Henrissat B."/>
            <person name="Grigoriev I.V."/>
            <person name="Guerin-Laguette A."/>
            <person name="Yu F."/>
            <person name="Martin F.M."/>
        </authorList>
    </citation>
    <scope>NUCLEOTIDE SEQUENCE</scope>
    <source>
        <strain evidence="1">QP</strain>
    </source>
</reference>